<accession>A0A9D1F056</accession>
<organism evidence="2 3">
    <name type="scientific">Candidatus Scatousia excrementigallinarum</name>
    <dbReference type="NCBI Taxonomy" id="2840935"/>
    <lineage>
        <taxon>Bacteria</taxon>
        <taxon>Candidatus Scatousia</taxon>
    </lineage>
</organism>
<keyword evidence="1" id="KW-0812">Transmembrane</keyword>
<dbReference type="Proteomes" id="UP000823928">
    <property type="component" value="Unassembled WGS sequence"/>
</dbReference>
<reference evidence="2" key="1">
    <citation type="submission" date="2020-10" db="EMBL/GenBank/DDBJ databases">
        <authorList>
            <person name="Gilroy R."/>
        </authorList>
    </citation>
    <scope>NUCLEOTIDE SEQUENCE</scope>
    <source>
        <strain evidence="2">6276</strain>
    </source>
</reference>
<dbReference type="PANTHER" id="PTHR35792">
    <property type="entry name" value="GENERAL STRESS PROTEIN"/>
    <property type="match status" value="1"/>
</dbReference>
<dbReference type="AlphaFoldDB" id="A0A9D1F056"/>
<dbReference type="InterPro" id="IPR024623">
    <property type="entry name" value="YtxH"/>
</dbReference>
<name>A0A9D1F056_9BACT</name>
<keyword evidence="1" id="KW-1133">Transmembrane helix</keyword>
<evidence type="ECO:0000256" key="1">
    <source>
        <dbReference type="SAM" id="Phobius"/>
    </source>
</evidence>
<protein>
    <submittedName>
        <fullName evidence="2">YtxH domain-containing protein</fullName>
    </submittedName>
</protein>
<dbReference type="Pfam" id="PF12732">
    <property type="entry name" value="YtxH"/>
    <property type="match status" value="1"/>
</dbReference>
<keyword evidence="1" id="KW-0472">Membrane</keyword>
<gene>
    <name evidence="2" type="ORF">IAC10_10925</name>
</gene>
<evidence type="ECO:0000313" key="2">
    <source>
        <dbReference type="EMBL" id="HIS37121.1"/>
    </source>
</evidence>
<evidence type="ECO:0000313" key="3">
    <source>
        <dbReference type="Proteomes" id="UP000823928"/>
    </source>
</evidence>
<dbReference type="PANTHER" id="PTHR35792:SF2">
    <property type="entry name" value="GENERAL STRESS PROTEIN"/>
    <property type="match status" value="1"/>
</dbReference>
<feature type="transmembrane region" description="Helical" evidence="1">
    <location>
        <begin position="6"/>
        <end position="25"/>
    </location>
</feature>
<comment type="caution">
    <text evidence="2">The sequence shown here is derived from an EMBL/GenBank/DDBJ whole genome shotgun (WGS) entry which is preliminary data.</text>
</comment>
<dbReference type="EMBL" id="DVIU01000215">
    <property type="protein sequence ID" value="HIS37121.1"/>
    <property type="molecule type" value="Genomic_DNA"/>
</dbReference>
<reference evidence="2" key="2">
    <citation type="journal article" date="2021" name="PeerJ">
        <title>Extensive microbial diversity within the chicken gut microbiome revealed by metagenomics and culture.</title>
        <authorList>
            <person name="Gilroy R."/>
            <person name="Ravi A."/>
            <person name="Getino M."/>
            <person name="Pursley I."/>
            <person name="Horton D.L."/>
            <person name="Alikhan N.F."/>
            <person name="Baker D."/>
            <person name="Gharbi K."/>
            <person name="Hall N."/>
            <person name="Watson M."/>
            <person name="Adriaenssens E.M."/>
            <person name="Foster-Nyarko E."/>
            <person name="Jarju S."/>
            <person name="Secka A."/>
            <person name="Antonio M."/>
            <person name="Oren A."/>
            <person name="Chaudhuri R.R."/>
            <person name="La Ragione R."/>
            <person name="Hildebrand F."/>
            <person name="Pallen M.J."/>
        </authorList>
    </citation>
    <scope>NUCLEOTIDE SEQUENCE</scope>
    <source>
        <strain evidence="2">6276</strain>
    </source>
</reference>
<dbReference type="InterPro" id="IPR052928">
    <property type="entry name" value="Desiccation-related_membrane"/>
</dbReference>
<sequence length="93" mass="9957">MSVTKFLAGFLVGGAIGAIAGILLAPKSGEETRALIADTTKDVTRRANETVKEIQSKADDVVSEMQKKGDELKEKLQNVINQQKEGKEAKAAE</sequence>
<proteinExistence type="predicted"/>